<accession>A0A382VPZ2</accession>
<protein>
    <submittedName>
        <fullName evidence="1">Uncharacterized protein</fullName>
    </submittedName>
</protein>
<feature type="non-terminal residue" evidence="1">
    <location>
        <position position="1"/>
    </location>
</feature>
<gene>
    <name evidence="1" type="ORF">METZ01_LOCUS401294</name>
</gene>
<organism evidence="1">
    <name type="scientific">marine metagenome</name>
    <dbReference type="NCBI Taxonomy" id="408172"/>
    <lineage>
        <taxon>unclassified sequences</taxon>
        <taxon>metagenomes</taxon>
        <taxon>ecological metagenomes</taxon>
    </lineage>
</organism>
<reference evidence="1" key="1">
    <citation type="submission" date="2018-05" db="EMBL/GenBank/DDBJ databases">
        <authorList>
            <person name="Lanie J.A."/>
            <person name="Ng W.-L."/>
            <person name="Kazmierczak K.M."/>
            <person name="Andrzejewski T.M."/>
            <person name="Davidsen T.M."/>
            <person name="Wayne K.J."/>
            <person name="Tettelin H."/>
            <person name="Glass J.I."/>
            <person name="Rusch D."/>
            <person name="Podicherti R."/>
            <person name="Tsui H.-C.T."/>
            <person name="Winkler M.E."/>
        </authorList>
    </citation>
    <scope>NUCLEOTIDE SEQUENCE</scope>
</reference>
<name>A0A382VPZ2_9ZZZZ</name>
<sequence length="40" mass="4345">REAENVIGVFMGDDGVSQLHQIRDVDTFLAALPTETEAKA</sequence>
<dbReference type="AlphaFoldDB" id="A0A382VPZ2"/>
<evidence type="ECO:0000313" key="1">
    <source>
        <dbReference type="EMBL" id="SVD48440.1"/>
    </source>
</evidence>
<dbReference type="EMBL" id="UINC01153624">
    <property type="protein sequence ID" value="SVD48440.1"/>
    <property type="molecule type" value="Genomic_DNA"/>
</dbReference>
<proteinExistence type="predicted"/>